<comment type="caution">
    <text evidence="2">The sequence shown here is derived from an EMBL/GenBank/DDBJ whole genome shotgun (WGS) entry which is preliminary data.</text>
</comment>
<proteinExistence type="predicted"/>
<name>A0AAW5VHJ2_9LEPT</name>
<accession>A0AAW5VHJ2</accession>
<reference evidence="2 4" key="1">
    <citation type="submission" date="2022-06" db="EMBL/GenBank/DDBJ databases">
        <title>Leptospira isolates from biofilms formed at urban environments.</title>
        <authorList>
            <person name="Ribeiro P.S."/>
            <person name="Sousa T."/>
            <person name="Carvalho N."/>
            <person name="Aburjaile F."/>
            <person name="Neves F."/>
            <person name="Oliveira D."/>
            <person name="Blanco L."/>
            <person name="Lima J."/>
            <person name="Costa F."/>
            <person name="Brenig B."/>
            <person name="Soares S."/>
            <person name="Ramos R."/>
            <person name="Goes-Neto A."/>
            <person name="Matiuzzi M."/>
            <person name="Azevedo V."/>
            <person name="Ristow P."/>
        </authorList>
    </citation>
    <scope>NUCLEOTIDE SEQUENCE</scope>
    <source>
        <strain evidence="1 4">VSF19</strain>
        <strain evidence="2">VSF20</strain>
    </source>
</reference>
<dbReference type="InterPro" id="IPR009959">
    <property type="entry name" value="Cyclase_SnoaL-like"/>
</dbReference>
<dbReference type="SUPFAM" id="SSF54427">
    <property type="entry name" value="NTF2-like"/>
    <property type="match status" value="1"/>
</dbReference>
<dbReference type="GO" id="GO:0030638">
    <property type="term" value="P:polyketide metabolic process"/>
    <property type="evidence" value="ECO:0007669"/>
    <property type="project" value="InterPro"/>
</dbReference>
<dbReference type="RefSeq" id="WP_135631242.1">
    <property type="nucleotide sequence ID" value="NZ_JAMQPL010000027.1"/>
</dbReference>
<evidence type="ECO:0000313" key="2">
    <source>
        <dbReference type="EMBL" id="MCW7532299.1"/>
    </source>
</evidence>
<sequence>MNKKIVENFVKATNSRDWENVLLLTHDNFIRRSSSPPFEIIGNMALVEFHKNELKTFPDLCEKIELIIEENDLVATRINFLGTQRGSLGNFPPSNRILSASFNCFFRIIDEKISESWVEYDNLYGLVQLGHIKLD</sequence>
<dbReference type="EMBL" id="JAMQPL010000027">
    <property type="protein sequence ID" value="MCW7532299.1"/>
    <property type="molecule type" value="Genomic_DNA"/>
</dbReference>
<evidence type="ECO:0000313" key="3">
    <source>
        <dbReference type="Proteomes" id="UP001208540"/>
    </source>
</evidence>
<dbReference type="PANTHER" id="PTHR38436:SF1">
    <property type="entry name" value="ESTER CYCLASE"/>
    <property type="match status" value="1"/>
</dbReference>
<dbReference type="Proteomes" id="UP001208912">
    <property type="component" value="Unassembled WGS sequence"/>
</dbReference>
<organism evidence="2 3">
    <name type="scientific">Leptospira soteropolitanensis</name>
    <dbReference type="NCBI Taxonomy" id="2950025"/>
    <lineage>
        <taxon>Bacteria</taxon>
        <taxon>Pseudomonadati</taxon>
        <taxon>Spirochaetota</taxon>
        <taxon>Spirochaetia</taxon>
        <taxon>Leptospirales</taxon>
        <taxon>Leptospiraceae</taxon>
        <taxon>Leptospira</taxon>
    </lineage>
</organism>
<dbReference type="InterPro" id="IPR032710">
    <property type="entry name" value="NTF2-like_dom_sf"/>
</dbReference>
<protein>
    <submittedName>
        <fullName evidence="2">Ester cyclase</fullName>
    </submittedName>
</protein>
<dbReference type="PANTHER" id="PTHR38436">
    <property type="entry name" value="POLYKETIDE CYCLASE SNOAL-LIKE DOMAIN"/>
    <property type="match status" value="1"/>
</dbReference>
<keyword evidence="4" id="KW-1185">Reference proteome</keyword>
<evidence type="ECO:0000313" key="1">
    <source>
        <dbReference type="EMBL" id="MCW7528549.1"/>
    </source>
</evidence>
<dbReference type="Pfam" id="PF07366">
    <property type="entry name" value="SnoaL"/>
    <property type="match status" value="1"/>
</dbReference>
<gene>
    <name evidence="1" type="ORF">ND861_19490</name>
    <name evidence="2" type="ORF">ND862_18930</name>
</gene>
<dbReference type="Proteomes" id="UP001208540">
    <property type="component" value="Unassembled WGS sequence"/>
</dbReference>
<dbReference type="AlphaFoldDB" id="A0AAW5VHJ2"/>
<dbReference type="Gene3D" id="3.10.450.50">
    <property type="match status" value="1"/>
</dbReference>
<dbReference type="EMBL" id="JAMQPM010000082">
    <property type="protein sequence ID" value="MCW7528549.1"/>
    <property type="molecule type" value="Genomic_DNA"/>
</dbReference>
<evidence type="ECO:0000313" key="4">
    <source>
        <dbReference type="Proteomes" id="UP001208912"/>
    </source>
</evidence>